<dbReference type="InterPro" id="IPR003812">
    <property type="entry name" value="Fido"/>
</dbReference>
<keyword evidence="3" id="KW-1185">Reference proteome</keyword>
<accession>A0A895XND6</accession>
<dbReference type="Pfam" id="PF02661">
    <property type="entry name" value="Fic"/>
    <property type="match status" value="1"/>
</dbReference>
<dbReference type="PANTHER" id="PTHR39426">
    <property type="entry name" value="HOMOLOGY TO DEATH-ON-CURING PROTEIN OF PHAGE P1"/>
    <property type="match status" value="1"/>
</dbReference>
<dbReference type="InterPro" id="IPR036597">
    <property type="entry name" value="Fido-like_dom_sf"/>
</dbReference>
<dbReference type="Proteomes" id="UP000662939">
    <property type="component" value="Chromosome"/>
</dbReference>
<name>A0A895XND6_9ACTN</name>
<dbReference type="KEGG" id="nav:JQS30_16320"/>
<dbReference type="GO" id="GO:0016301">
    <property type="term" value="F:kinase activity"/>
    <property type="evidence" value="ECO:0007669"/>
    <property type="project" value="InterPro"/>
</dbReference>
<organism evidence="2 3">
    <name type="scientific">Natronoglycomyces albus</name>
    <dbReference type="NCBI Taxonomy" id="2811108"/>
    <lineage>
        <taxon>Bacteria</taxon>
        <taxon>Bacillati</taxon>
        <taxon>Actinomycetota</taxon>
        <taxon>Actinomycetes</taxon>
        <taxon>Glycomycetales</taxon>
        <taxon>Glycomycetaceae</taxon>
        <taxon>Natronoglycomyces</taxon>
    </lineage>
</organism>
<protein>
    <submittedName>
        <fullName evidence="2">Type II toxin-antitoxin system death-on-curing family toxin</fullName>
    </submittedName>
</protein>
<dbReference type="PANTHER" id="PTHR39426:SF1">
    <property type="entry name" value="HOMOLOGY TO DEATH-ON-CURING PROTEIN OF PHAGE P1"/>
    <property type="match status" value="1"/>
</dbReference>
<dbReference type="Gene3D" id="1.20.120.1870">
    <property type="entry name" value="Fic/DOC protein, Fido domain"/>
    <property type="match status" value="1"/>
</dbReference>
<dbReference type="PROSITE" id="PS51459">
    <property type="entry name" value="FIDO"/>
    <property type="match status" value="1"/>
</dbReference>
<evidence type="ECO:0000259" key="1">
    <source>
        <dbReference type="PROSITE" id="PS51459"/>
    </source>
</evidence>
<dbReference type="EMBL" id="CP070496">
    <property type="protein sequence ID" value="QSB05292.1"/>
    <property type="molecule type" value="Genomic_DNA"/>
</dbReference>
<dbReference type="SUPFAM" id="SSF140931">
    <property type="entry name" value="Fic-like"/>
    <property type="match status" value="1"/>
</dbReference>
<feature type="domain" description="Fido" evidence="1">
    <location>
        <begin position="6"/>
        <end position="126"/>
    </location>
</feature>
<reference evidence="2" key="1">
    <citation type="submission" date="2021-02" db="EMBL/GenBank/DDBJ databases">
        <title>Natronoglycomyces albus gen. nov., sp. nov, a haloalkaliphilic actinobacterium from a soda solonchak soil.</title>
        <authorList>
            <person name="Sorokin D.Y."/>
            <person name="Khijniak T.V."/>
            <person name="Zakharycheva A.P."/>
            <person name="Boueva O.V."/>
            <person name="Ariskina E.V."/>
            <person name="Hahnke R.L."/>
            <person name="Bunk B."/>
            <person name="Sproer C."/>
            <person name="Schumann P."/>
            <person name="Evtushenko L.I."/>
            <person name="Kublanov I.V."/>
        </authorList>
    </citation>
    <scope>NUCLEOTIDE SEQUENCE</scope>
    <source>
        <strain evidence="2">DSM 106290</strain>
    </source>
</reference>
<evidence type="ECO:0000313" key="3">
    <source>
        <dbReference type="Proteomes" id="UP000662939"/>
    </source>
</evidence>
<dbReference type="NCBIfam" id="TIGR01550">
    <property type="entry name" value="DOC_P1"/>
    <property type="match status" value="1"/>
</dbReference>
<dbReference type="InterPro" id="IPR053737">
    <property type="entry name" value="Type_II_TA_Toxin"/>
</dbReference>
<dbReference type="InterPro" id="IPR006440">
    <property type="entry name" value="Doc"/>
</dbReference>
<sequence>MSTRHFTVEQLLDVAEFALNEKPLVRDPGLLESACNRPAASYFGAEQYPTLMEKAAAFMHSIARFHPLVDGNKRLAWLGTVTFLRLNGATVTATNREAVDLTLAVASGELSEVHDIAEALTPYVVLPGE</sequence>
<dbReference type="RefSeq" id="WP_213171297.1">
    <property type="nucleotide sequence ID" value="NZ_CP070496.1"/>
</dbReference>
<evidence type="ECO:0000313" key="2">
    <source>
        <dbReference type="EMBL" id="QSB05292.1"/>
    </source>
</evidence>
<gene>
    <name evidence="2" type="ORF">JQS30_16320</name>
</gene>
<proteinExistence type="predicted"/>
<dbReference type="AlphaFoldDB" id="A0A895XND6"/>